<name>F4XP72_9CYAN</name>
<evidence type="ECO:0000313" key="2">
    <source>
        <dbReference type="Proteomes" id="UP000003959"/>
    </source>
</evidence>
<protein>
    <submittedName>
        <fullName evidence="1">Uncharacterized protein</fullName>
    </submittedName>
</protein>
<dbReference type="HOGENOM" id="CLU_3218761_0_0_3"/>
<organism evidence="1 2">
    <name type="scientific">Moorena producens 3L</name>
    <dbReference type="NCBI Taxonomy" id="489825"/>
    <lineage>
        <taxon>Bacteria</taxon>
        <taxon>Bacillati</taxon>
        <taxon>Cyanobacteriota</taxon>
        <taxon>Cyanophyceae</taxon>
        <taxon>Coleofasciculales</taxon>
        <taxon>Coleofasciculaceae</taxon>
        <taxon>Moorena</taxon>
    </lineage>
</organism>
<dbReference type="Proteomes" id="UP000003959">
    <property type="component" value="Unassembled WGS sequence"/>
</dbReference>
<sequence length="44" mass="5126">MVNLKLTFQKKSKILSNMNKVINRILSKPITNHPGNILDLIHWN</sequence>
<gene>
    <name evidence="1" type="ORF">LYNGBM3L_28320</name>
</gene>
<keyword evidence="2" id="KW-1185">Reference proteome</keyword>
<reference evidence="2" key="1">
    <citation type="journal article" date="2011" name="Proc. Natl. Acad. Sci. U.S.A.">
        <title>Genomic insights into the physiology and ecology of the marine filamentous cyanobacterium Lyngbya majuscula.</title>
        <authorList>
            <person name="Jones A.C."/>
            <person name="Monroe E.A."/>
            <person name="Podell S."/>
            <person name="Hess W.R."/>
            <person name="Klages S."/>
            <person name="Esquenazi E."/>
            <person name="Niessen S."/>
            <person name="Hoover H."/>
            <person name="Rothmann M."/>
            <person name="Lasken R.S."/>
            <person name="Yates J.R.III."/>
            <person name="Reinhardt R."/>
            <person name="Kube M."/>
            <person name="Burkart M.D."/>
            <person name="Allen E.E."/>
            <person name="Dorrestein P.C."/>
            <person name="Gerwick W.H."/>
            <person name="Gerwick L."/>
        </authorList>
    </citation>
    <scope>NUCLEOTIDE SEQUENCE [LARGE SCALE GENOMIC DNA]</scope>
    <source>
        <strain evidence="2">3L</strain>
    </source>
</reference>
<accession>F4XP72</accession>
<proteinExistence type="predicted"/>
<evidence type="ECO:0000313" key="1">
    <source>
        <dbReference type="EMBL" id="EGJ33607.1"/>
    </source>
</evidence>
<dbReference type="EMBL" id="GL890843">
    <property type="protein sequence ID" value="EGJ33607.1"/>
    <property type="molecule type" value="Genomic_DNA"/>
</dbReference>
<dbReference type="AlphaFoldDB" id="F4XP72"/>